<dbReference type="PANTHER" id="PTHR43124">
    <property type="entry name" value="PURINE EFFLUX PUMP PBUE"/>
    <property type="match status" value="1"/>
</dbReference>
<dbReference type="InterPro" id="IPR011701">
    <property type="entry name" value="MFS"/>
</dbReference>
<feature type="transmembrane region" description="Helical" evidence="6">
    <location>
        <begin position="71"/>
        <end position="89"/>
    </location>
</feature>
<evidence type="ECO:0000256" key="6">
    <source>
        <dbReference type="SAM" id="Phobius"/>
    </source>
</evidence>
<keyword evidence="2" id="KW-1003">Cell membrane</keyword>
<keyword evidence="4 6" id="KW-1133">Transmembrane helix</keyword>
<feature type="transmembrane region" description="Helical" evidence="6">
    <location>
        <begin position="129"/>
        <end position="149"/>
    </location>
</feature>
<dbReference type="InterPro" id="IPR050189">
    <property type="entry name" value="MFS_Efflux_Transporters"/>
</dbReference>
<dbReference type="SUPFAM" id="SSF103473">
    <property type="entry name" value="MFS general substrate transporter"/>
    <property type="match status" value="1"/>
</dbReference>
<dbReference type="GO" id="GO:0005886">
    <property type="term" value="C:plasma membrane"/>
    <property type="evidence" value="ECO:0007669"/>
    <property type="project" value="UniProtKB-SubCell"/>
</dbReference>
<proteinExistence type="predicted"/>
<dbReference type="InterPro" id="IPR036259">
    <property type="entry name" value="MFS_trans_sf"/>
</dbReference>
<evidence type="ECO:0000313" key="8">
    <source>
        <dbReference type="EMBL" id="MYM54397.1"/>
    </source>
</evidence>
<feature type="transmembrane region" description="Helical" evidence="6">
    <location>
        <begin position="205"/>
        <end position="222"/>
    </location>
</feature>
<dbReference type="InterPro" id="IPR020846">
    <property type="entry name" value="MFS_dom"/>
</dbReference>
<feature type="transmembrane region" description="Helical" evidence="6">
    <location>
        <begin position="155"/>
        <end position="175"/>
    </location>
</feature>
<feature type="transmembrane region" description="Helical" evidence="6">
    <location>
        <begin position="234"/>
        <end position="254"/>
    </location>
</feature>
<evidence type="ECO:0000256" key="2">
    <source>
        <dbReference type="ARBA" id="ARBA00022475"/>
    </source>
</evidence>
<keyword evidence="3 6" id="KW-0812">Transmembrane</keyword>
<dbReference type="PANTHER" id="PTHR43124:SF10">
    <property type="entry name" value="PURINE EFFLUX PUMP PBUE"/>
    <property type="match status" value="1"/>
</dbReference>
<feature type="transmembrane region" description="Helical" evidence="6">
    <location>
        <begin position="266"/>
        <end position="284"/>
    </location>
</feature>
<feature type="transmembrane region" description="Helical" evidence="6">
    <location>
        <begin position="290"/>
        <end position="310"/>
    </location>
</feature>
<dbReference type="RefSeq" id="WP_160972094.1">
    <property type="nucleotide sequence ID" value="NZ_WWEN01000002.1"/>
</dbReference>
<comment type="caution">
    <text evidence="8">The sequence shown here is derived from an EMBL/GenBank/DDBJ whole genome shotgun (WGS) entry which is preliminary data.</text>
</comment>
<feature type="transmembrane region" description="Helical" evidence="6">
    <location>
        <begin position="349"/>
        <end position="372"/>
    </location>
</feature>
<reference evidence="8 9" key="1">
    <citation type="submission" date="2020-01" db="EMBL/GenBank/DDBJ databases">
        <authorList>
            <person name="Chen S."/>
        </authorList>
    </citation>
    <scope>NUCLEOTIDE SEQUENCE [LARGE SCALE GENOMIC DNA]</scope>
    <source>
        <strain evidence="8 9">GS-10</strain>
    </source>
</reference>
<dbReference type="AlphaFoldDB" id="A0A6L8LEA9"/>
<protein>
    <submittedName>
        <fullName evidence="8">MFS transporter</fullName>
    </submittedName>
</protein>
<evidence type="ECO:0000256" key="4">
    <source>
        <dbReference type="ARBA" id="ARBA00022989"/>
    </source>
</evidence>
<dbReference type="EMBL" id="WWEN01000002">
    <property type="protein sequence ID" value="MYM54397.1"/>
    <property type="molecule type" value="Genomic_DNA"/>
</dbReference>
<keyword evidence="9" id="KW-1185">Reference proteome</keyword>
<evidence type="ECO:0000256" key="5">
    <source>
        <dbReference type="ARBA" id="ARBA00023136"/>
    </source>
</evidence>
<dbReference type="Proteomes" id="UP000479043">
    <property type="component" value="Unassembled WGS sequence"/>
</dbReference>
<evidence type="ECO:0000313" key="9">
    <source>
        <dbReference type="Proteomes" id="UP000479043"/>
    </source>
</evidence>
<keyword evidence="5 6" id="KW-0472">Membrane</keyword>
<evidence type="ECO:0000256" key="3">
    <source>
        <dbReference type="ARBA" id="ARBA00022692"/>
    </source>
</evidence>
<feature type="domain" description="Major facilitator superfamily (MFS) profile" evidence="7">
    <location>
        <begin position="5"/>
        <end position="378"/>
    </location>
</feature>
<organism evidence="8 9">
    <name type="scientific">Thalassovita mangrovi</name>
    <dbReference type="NCBI Taxonomy" id="2692236"/>
    <lineage>
        <taxon>Bacteria</taxon>
        <taxon>Pseudomonadati</taxon>
        <taxon>Pseudomonadota</taxon>
        <taxon>Alphaproteobacteria</taxon>
        <taxon>Rhodobacterales</taxon>
        <taxon>Roseobacteraceae</taxon>
        <taxon>Thalassovita</taxon>
    </lineage>
</organism>
<gene>
    <name evidence="8" type="ORF">GR167_03710</name>
</gene>
<feature type="transmembrane region" description="Helical" evidence="6">
    <location>
        <begin position="41"/>
        <end position="59"/>
    </location>
</feature>
<feature type="transmembrane region" description="Helical" evidence="6">
    <location>
        <begin position="95"/>
        <end position="117"/>
    </location>
</feature>
<dbReference type="Pfam" id="PF07690">
    <property type="entry name" value="MFS_1"/>
    <property type="match status" value="2"/>
</dbReference>
<evidence type="ECO:0000256" key="1">
    <source>
        <dbReference type="ARBA" id="ARBA00004651"/>
    </source>
</evidence>
<name>A0A6L8LEA9_9RHOB</name>
<feature type="transmembrane region" description="Helical" evidence="6">
    <location>
        <begin position="322"/>
        <end position="343"/>
    </location>
</feature>
<comment type="subcellular location">
    <subcellularLocation>
        <location evidence="1">Cell membrane</location>
        <topology evidence="1">Multi-pass membrane protein</topology>
    </subcellularLocation>
</comment>
<evidence type="ECO:0000259" key="7">
    <source>
        <dbReference type="PROSITE" id="PS50850"/>
    </source>
</evidence>
<dbReference type="PROSITE" id="PS50850">
    <property type="entry name" value="MFS"/>
    <property type="match status" value="1"/>
</dbReference>
<dbReference type="GO" id="GO:0022857">
    <property type="term" value="F:transmembrane transporter activity"/>
    <property type="evidence" value="ECO:0007669"/>
    <property type="project" value="InterPro"/>
</dbReference>
<sequence>MLTRPIPLLTATIGVVGANSLVLPPIATVVAQDLGAQPGDIIQAMGAYGAGTALSALVLAPRADLIGADKALRQACLLLILSLILSALAPVVAVLLIAHAIAGLGAGMALPAIYSLAAQVGPVGREKQTIGTVLTGWTLSLVGGVVLAASLADIAGWRSVYTLMAGVTGAIWLLLGRCDMRVTMTATAPTSPLTGLRVPGITRGLFSNAMLMLGFFGAYSFMGPHVVDTLEMTTSAAGLVTFAYGSGFGLAVFLDRFVDRMPARRATLLGFAGLLVSYTAMALSASQFGLLLAAAFLWGIFQHFGLNAVVARLTALDPKQRGAIMGLNSASTYLCVLGGAMVFRFPFEAAGLSACLGVSALCAALACIEAILPCPTCSDGAPSGRPDARA</sequence>
<dbReference type="Gene3D" id="1.20.1250.20">
    <property type="entry name" value="MFS general substrate transporter like domains"/>
    <property type="match status" value="2"/>
</dbReference>
<accession>A0A6L8LEA9</accession>